<dbReference type="EMBL" id="AQRC01000010">
    <property type="protein sequence ID" value="KFE34481.1"/>
    <property type="molecule type" value="Genomic_DNA"/>
</dbReference>
<dbReference type="PANTHER" id="PTHR43078:SF6">
    <property type="entry name" value="UDP-GLUCURONIC ACID DECARBOXYLASE 1"/>
    <property type="match status" value="1"/>
</dbReference>
<dbReference type="Proteomes" id="UP000028607">
    <property type="component" value="Unassembled WGS sequence"/>
</dbReference>
<dbReference type="SUPFAM" id="SSF51735">
    <property type="entry name" value="NAD(P)-binding Rossmann-fold domains"/>
    <property type="match status" value="1"/>
</dbReference>
<dbReference type="OrthoDB" id="9801785at2"/>
<evidence type="ECO:0000313" key="15">
    <source>
        <dbReference type="Proteomes" id="UP000028607"/>
    </source>
</evidence>
<protein>
    <submittedName>
        <fullName evidence="14">NAD-dependent epimerase/dehydratase</fullName>
    </submittedName>
</protein>
<dbReference type="PANTHER" id="PTHR43078">
    <property type="entry name" value="UDP-GLUCURONIC ACID DECARBOXYLASE-RELATED"/>
    <property type="match status" value="1"/>
</dbReference>
<comment type="subcellular location">
    <subcellularLocation>
        <location evidence="2">Golgi apparatus membrane</location>
        <topology evidence="2">Single-pass type II membrane protein</topology>
    </subcellularLocation>
    <subcellularLocation>
        <location evidence="12">Golgi apparatus</location>
        <location evidence="12">Golgi stack membrane</location>
    </subcellularLocation>
</comment>
<dbReference type="FunFam" id="3.40.50.720:FF:000065">
    <property type="entry name" value="UDP-glucuronic acid decarboxylase 1"/>
    <property type="match status" value="1"/>
</dbReference>
<comment type="cofactor">
    <cofactor evidence="1">
        <name>NAD(+)</name>
        <dbReference type="ChEBI" id="CHEBI:57540"/>
    </cofactor>
</comment>
<evidence type="ECO:0000313" key="14">
    <source>
        <dbReference type="EMBL" id="KFE34481.1"/>
    </source>
</evidence>
<dbReference type="STRING" id="1317124.DW2_13050"/>
<evidence type="ECO:0000256" key="1">
    <source>
        <dbReference type="ARBA" id="ARBA00001911"/>
    </source>
</evidence>
<dbReference type="PATRIC" id="fig|1317124.6.peg.2642"/>
<dbReference type="eggNOG" id="COG0451">
    <property type="taxonomic scope" value="Bacteria"/>
</dbReference>
<evidence type="ECO:0000256" key="7">
    <source>
        <dbReference type="ARBA" id="ARBA00023027"/>
    </source>
</evidence>
<keyword evidence="6" id="KW-1133">Transmembrane helix</keyword>
<evidence type="ECO:0000256" key="8">
    <source>
        <dbReference type="ARBA" id="ARBA00023034"/>
    </source>
</evidence>
<dbReference type="InterPro" id="IPR001509">
    <property type="entry name" value="Epimerase_deHydtase"/>
</dbReference>
<keyword evidence="11" id="KW-0456">Lyase</keyword>
<keyword evidence="7" id="KW-0520">NAD</keyword>
<keyword evidence="8" id="KW-0333">Golgi apparatus</keyword>
<dbReference type="InterPro" id="IPR044516">
    <property type="entry name" value="UXS-like"/>
</dbReference>
<keyword evidence="15" id="KW-1185">Reference proteome</keyword>
<evidence type="ECO:0000256" key="12">
    <source>
        <dbReference type="ARBA" id="ARBA00037859"/>
    </source>
</evidence>
<keyword evidence="4" id="KW-0210">Decarboxylase</keyword>
<dbReference type="AlphaFoldDB" id="A0A085TUT4"/>
<dbReference type="GO" id="GO:0033320">
    <property type="term" value="P:UDP-D-xylose biosynthetic process"/>
    <property type="evidence" value="ECO:0007669"/>
    <property type="project" value="UniProtKB-UniPathway"/>
</dbReference>
<organism evidence="14 15">
    <name type="scientific">Thioclava atlantica</name>
    <dbReference type="NCBI Taxonomy" id="1317124"/>
    <lineage>
        <taxon>Bacteria</taxon>
        <taxon>Pseudomonadati</taxon>
        <taxon>Pseudomonadota</taxon>
        <taxon>Alphaproteobacteria</taxon>
        <taxon>Rhodobacterales</taxon>
        <taxon>Paracoccaceae</taxon>
        <taxon>Thioclava</taxon>
    </lineage>
</organism>
<evidence type="ECO:0000256" key="3">
    <source>
        <dbReference type="ARBA" id="ARBA00022692"/>
    </source>
</evidence>
<evidence type="ECO:0000256" key="11">
    <source>
        <dbReference type="ARBA" id="ARBA00023239"/>
    </source>
</evidence>
<dbReference type="InterPro" id="IPR036291">
    <property type="entry name" value="NAD(P)-bd_dom_sf"/>
</dbReference>
<feature type="domain" description="NAD-dependent epimerase/dehydratase" evidence="13">
    <location>
        <begin position="28"/>
        <end position="259"/>
    </location>
</feature>
<dbReference type="UniPathway" id="UPA00796">
    <property type="reaction ID" value="UER00771"/>
</dbReference>
<dbReference type="GO" id="GO:0042732">
    <property type="term" value="P:D-xylose metabolic process"/>
    <property type="evidence" value="ECO:0007669"/>
    <property type="project" value="InterPro"/>
</dbReference>
<evidence type="ECO:0000256" key="2">
    <source>
        <dbReference type="ARBA" id="ARBA00004323"/>
    </source>
</evidence>
<reference evidence="15" key="1">
    <citation type="submission" date="2013-04" db="EMBL/GenBank/DDBJ databases">
        <title>Thioclava sp. 13D2W-2 Genome Sequencing.</title>
        <authorList>
            <person name="Lai Q."/>
            <person name="Li G."/>
            <person name="Shao Z."/>
        </authorList>
    </citation>
    <scope>NUCLEOTIDE SEQUENCE [LARGE SCALE GENOMIC DNA]</scope>
    <source>
        <strain evidence="15">13D2W-2</strain>
    </source>
</reference>
<keyword evidence="5" id="KW-0735">Signal-anchor</keyword>
<evidence type="ECO:0000256" key="9">
    <source>
        <dbReference type="ARBA" id="ARBA00023136"/>
    </source>
</evidence>
<dbReference type="RefSeq" id="WP_081874982.1">
    <property type="nucleotide sequence ID" value="NZ_AQRC01000010.1"/>
</dbReference>
<accession>A0A085TUT4</accession>
<keyword evidence="3" id="KW-0812">Transmembrane</keyword>
<proteinExistence type="predicted"/>
<evidence type="ECO:0000259" key="13">
    <source>
        <dbReference type="Pfam" id="PF01370"/>
    </source>
</evidence>
<evidence type="ECO:0000256" key="10">
    <source>
        <dbReference type="ARBA" id="ARBA00023180"/>
    </source>
</evidence>
<comment type="caution">
    <text evidence="14">The sequence shown here is derived from an EMBL/GenBank/DDBJ whole genome shotgun (WGS) entry which is preliminary data.</text>
</comment>
<gene>
    <name evidence="14" type="ORF">DW2_13050</name>
</gene>
<evidence type="ECO:0000256" key="6">
    <source>
        <dbReference type="ARBA" id="ARBA00022989"/>
    </source>
</evidence>
<dbReference type="Gene3D" id="3.40.50.720">
    <property type="entry name" value="NAD(P)-binding Rossmann-like Domain"/>
    <property type="match status" value="1"/>
</dbReference>
<name>A0A085TUT4_9RHOB</name>
<evidence type="ECO:0000256" key="4">
    <source>
        <dbReference type="ARBA" id="ARBA00022793"/>
    </source>
</evidence>
<sequence>MSDKRALEAPFPRKGAASGDDLPTGRTVLIAGGAGFIGSNLSRRLLARGDRVICVDNLETGRTENIAGLLTNPSFAFILHDIIEAFTVHGPVDRIYNLACPASPPKYQRNPLHTLETSFIGALNLLDIAEKKGARILQSSTSEVYGDPDISPQAEDYRGLVNTVGPRACYDEGKRVTETLFYEAHHSSDIDVRIARIFNTYGPRMDPEDGRVVSNFVVQALRGEPLTVYGEGTQTRSFCYVDDMVDGLMALMEADEVEPTIFDPVNLGNPGEFTMLELAELVLELTGSASTLSFHPLPQDDPLQRRPDISRAKALLDWEPKVSLYKGLAPTIAYFREEIAQRQQELGRTA</sequence>
<reference evidence="14 15" key="2">
    <citation type="journal article" date="2015" name="Antonie Van Leeuwenhoek">
        <title>Thioclava indica sp. nov., isolated from surface seawater of the Indian Ocean.</title>
        <authorList>
            <person name="Liu Y."/>
            <person name="Lai Q."/>
            <person name="Du J."/>
            <person name="Xu H."/>
            <person name="Jiang L."/>
            <person name="Shao Z."/>
        </authorList>
    </citation>
    <scope>NUCLEOTIDE SEQUENCE [LARGE SCALE GENOMIC DNA]</scope>
    <source>
        <strain evidence="14 15">13D2W-2</strain>
    </source>
</reference>
<keyword evidence="10" id="KW-0325">Glycoprotein</keyword>
<dbReference type="GO" id="GO:0005737">
    <property type="term" value="C:cytoplasm"/>
    <property type="evidence" value="ECO:0007669"/>
    <property type="project" value="TreeGrafter"/>
</dbReference>
<dbReference type="Pfam" id="PF01370">
    <property type="entry name" value="Epimerase"/>
    <property type="match status" value="1"/>
</dbReference>
<evidence type="ECO:0000256" key="5">
    <source>
        <dbReference type="ARBA" id="ARBA00022968"/>
    </source>
</evidence>
<dbReference type="GO" id="GO:0070403">
    <property type="term" value="F:NAD+ binding"/>
    <property type="evidence" value="ECO:0007669"/>
    <property type="project" value="InterPro"/>
</dbReference>
<keyword evidence="9" id="KW-0472">Membrane</keyword>
<dbReference type="CDD" id="cd05230">
    <property type="entry name" value="UGD_SDR_e"/>
    <property type="match status" value="1"/>
</dbReference>
<dbReference type="GO" id="GO:0048040">
    <property type="term" value="F:UDP-glucuronate decarboxylase activity"/>
    <property type="evidence" value="ECO:0007669"/>
    <property type="project" value="TreeGrafter"/>
</dbReference>